<feature type="modified residue" description="4-aspartylphosphate" evidence="1">
    <location>
        <position position="52"/>
    </location>
</feature>
<keyword evidence="4" id="KW-1185">Reference proteome</keyword>
<dbReference type="SUPFAM" id="SSF52172">
    <property type="entry name" value="CheY-like"/>
    <property type="match status" value="1"/>
</dbReference>
<dbReference type="Gene3D" id="3.40.50.2300">
    <property type="match status" value="1"/>
</dbReference>
<dbReference type="GO" id="GO:0000160">
    <property type="term" value="P:phosphorelay signal transduction system"/>
    <property type="evidence" value="ECO:0007669"/>
    <property type="project" value="InterPro"/>
</dbReference>
<dbReference type="NCBIfam" id="NF009972">
    <property type="entry name" value="PRK13435.1-3"/>
    <property type="match status" value="1"/>
</dbReference>
<proteinExistence type="predicted"/>
<evidence type="ECO:0000259" key="2">
    <source>
        <dbReference type="PROSITE" id="PS50110"/>
    </source>
</evidence>
<dbReference type="InterPro" id="IPR001789">
    <property type="entry name" value="Sig_transdc_resp-reg_receiver"/>
</dbReference>
<dbReference type="Proteomes" id="UP000295238">
    <property type="component" value="Unassembled WGS sequence"/>
</dbReference>
<dbReference type="PROSITE" id="PS50110">
    <property type="entry name" value="RESPONSE_REGULATORY"/>
    <property type="match status" value="1"/>
</dbReference>
<protein>
    <submittedName>
        <fullName evidence="3">Response regulator</fullName>
    </submittedName>
</protein>
<accession>A0A4R5UN29</accession>
<dbReference type="InterPro" id="IPR011006">
    <property type="entry name" value="CheY-like_superfamily"/>
</dbReference>
<evidence type="ECO:0000256" key="1">
    <source>
        <dbReference type="PROSITE-ProRule" id="PRU00169"/>
    </source>
</evidence>
<dbReference type="EMBL" id="SMTL01000001">
    <property type="protein sequence ID" value="TDK39312.1"/>
    <property type="molecule type" value="Genomic_DNA"/>
</dbReference>
<comment type="caution">
    <text evidence="3">The sequence shown here is derived from an EMBL/GenBank/DDBJ whole genome shotgun (WGS) entry which is preliminary data.</text>
</comment>
<dbReference type="OrthoDB" id="7060229at2"/>
<feature type="domain" description="Response regulatory" evidence="2">
    <location>
        <begin position="4"/>
        <end position="113"/>
    </location>
</feature>
<gene>
    <name evidence="3" type="ORF">E2F50_04110</name>
</gene>
<dbReference type="SMART" id="SM00448">
    <property type="entry name" value="REC"/>
    <property type="match status" value="1"/>
</dbReference>
<reference evidence="3 4" key="1">
    <citation type="submission" date="2019-03" db="EMBL/GenBank/DDBJ databases">
        <title>Rhizobium sp. nov., an bacterium isolated from biocrust in Mu Us Desert.</title>
        <authorList>
            <person name="Lixiong L."/>
        </authorList>
    </citation>
    <scope>NUCLEOTIDE SEQUENCE [LARGE SCALE GENOMIC DNA]</scope>
    <source>
        <strain evidence="3 4">SPY-1</strain>
    </source>
</reference>
<dbReference type="Pfam" id="PF00072">
    <property type="entry name" value="Response_reg"/>
    <property type="match status" value="1"/>
</dbReference>
<evidence type="ECO:0000313" key="4">
    <source>
        <dbReference type="Proteomes" id="UP000295238"/>
    </source>
</evidence>
<organism evidence="3 4">
    <name type="scientific">Rhizobium deserti</name>
    <dbReference type="NCBI Taxonomy" id="2547961"/>
    <lineage>
        <taxon>Bacteria</taxon>
        <taxon>Pseudomonadati</taxon>
        <taxon>Pseudomonadota</taxon>
        <taxon>Alphaproteobacteria</taxon>
        <taxon>Hyphomicrobiales</taxon>
        <taxon>Rhizobiaceae</taxon>
        <taxon>Rhizobium/Agrobacterium group</taxon>
        <taxon>Rhizobium</taxon>
    </lineage>
</organism>
<keyword evidence="1" id="KW-0597">Phosphoprotein</keyword>
<sequence>MSYNVLIVEDQPLIALGLEDAIEALGHKAVGIARNTNEARALASAADMAFVDVNLEDGPTGPVIGRELAAADIAVLFMTSDPQALGDGVPGTLGIIEKPVFDRELTEAIQFVADRRAGMDGAVPPGCLVQFSS</sequence>
<name>A0A4R5UN29_9HYPH</name>
<evidence type="ECO:0000313" key="3">
    <source>
        <dbReference type="EMBL" id="TDK39312.1"/>
    </source>
</evidence>
<dbReference type="AlphaFoldDB" id="A0A4R5UN29"/>